<keyword evidence="6 15" id="KW-0347">Helicase</keyword>
<dbReference type="SMART" id="SM00488">
    <property type="entry name" value="DEXDc2"/>
    <property type="match status" value="1"/>
</dbReference>
<sequence length="781" mass="90057">MPVRSFVEFLLQRGDIDARLGGSDRALEGAKIHRRLQKEGGSSYRAEQFLSITTELDGFTYQLEGRADGIIETDQGVMIDEIKTTALPLSMLTEDFQEVHWAQAKCYGYIYGTQNQLDRILLRLTYFQVDTEEIRQFHKEFSLAELEAFYLDLLHQYEPWARFRMEWEGIRTASAKGTAFPFAEYRRGQREMAVAVYRTIQREKRLFCQAPTGIGKTISVLFPSIKAMGEGLSGRIFYLTAKTVTRQSAEQALSLLREKGLRVKAVTLTAKEKICFRSETSCNPDDCPYAKGHYDRVNDAVYRFLQQEDFFTREKIEEWADANRVCPFEFTLDLSLWCDVIICDYNYLFDPVVYLKRFFDRAKTDAVFLIDEAHNLPDRARDMYSAGLQKSDFLALKRKARETEQKSLARALQRINREMRGLKEFFAEGEKVFTQPELPEHFISELQRTSSFLSEWLEDHKGHELRADVLSLFFDIRFFLRIAELYDDHFITCINQQGSNVILRLLCLDPSKLLDACMARGKASVLFSATLSPMDYFSEILGGGEGALHCMLPSPFPQENRRLFIAGNVSTKYKDREASLAAVSEYLCEMVSGRPGNYMAYFPSYLYMQQAAELFQSVYPEIPVLLQQPHMDEAQRLEFLERFREDTEGTLLGFCVLGGIYAEGIDLSGDRLIGTAIVGVGLPQVNWEQEILREYYKRTNGRGFQFAYQYPGMNKVLQAAGRVIRSPQDRGVILLIDSRFEASDYRRLFPPHWNDAVSVRSAADLREHLRRFWKKTPHLLS</sequence>
<dbReference type="GO" id="GO:0051539">
    <property type="term" value="F:4 iron, 4 sulfur cluster binding"/>
    <property type="evidence" value="ECO:0007669"/>
    <property type="project" value="UniProtKB-KW"/>
</dbReference>
<gene>
    <name evidence="15" type="ORF">IAA54_01615</name>
</gene>
<dbReference type="PROSITE" id="PS51193">
    <property type="entry name" value="HELICASE_ATP_BIND_2"/>
    <property type="match status" value="1"/>
</dbReference>
<evidence type="ECO:0000256" key="3">
    <source>
        <dbReference type="ARBA" id="ARBA00022741"/>
    </source>
</evidence>
<reference evidence="15" key="2">
    <citation type="journal article" date="2021" name="PeerJ">
        <title>Extensive microbial diversity within the chicken gut microbiome revealed by metagenomics and culture.</title>
        <authorList>
            <person name="Gilroy R."/>
            <person name="Ravi A."/>
            <person name="Getino M."/>
            <person name="Pursley I."/>
            <person name="Horton D.L."/>
            <person name="Alikhan N.F."/>
            <person name="Baker D."/>
            <person name="Gharbi K."/>
            <person name="Hall N."/>
            <person name="Watson M."/>
            <person name="Adriaenssens E.M."/>
            <person name="Foster-Nyarko E."/>
            <person name="Jarju S."/>
            <person name="Secka A."/>
            <person name="Antonio M."/>
            <person name="Oren A."/>
            <person name="Chaudhuri R.R."/>
            <person name="La Ragione R."/>
            <person name="Hildebrand F."/>
            <person name="Pallen M.J."/>
        </authorList>
    </citation>
    <scope>NUCLEOTIDE SEQUENCE</scope>
    <source>
        <strain evidence="15">ChiSjej1B19-7085</strain>
    </source>
</reference>
<dbReference type="Pfam" id="PF13307">
    <property type="entry name" value="Helicase_C_2"/>
    <property type="match status" value="1"/>
</dbReference>
<keyword evidence="11" id="KW-0234">DNA repair</keyword>
<dbReference type="GO" id="GO:0046872">
    <property type="term" value="F:metal ion binding"/>
    <property type="evidence" value="ECO:0007669"/>
    <property type="project" value="UniProtKB-KW"/>
</dbReference>
<dbReference type="InterPro" id="IPR027417">
    <property type="entry name" value="P-loop_NTPase"/>
</dbReference>
<keyword evidence="2" id="KW-0479">Metal-binding</keyword>
<dbReference type="SUPFAM" id="SSF52540">
    <property type="entry name" value="P-loop containing nucleoside triphosphate hydrolases"/>
    <property type="match status" value="2"/>
</dbReference>
<evidence type="ECO:0000313" key="15">
    <source>
        <dbReference type="EMBL" id="HIR56343.1"/>
    </source>
</evidence>
<dbReference type="InterPro" id="IPR006554">
    <property type="entry name" value="Helicase-like_DEXD_c2"/>
</dbReference>
<accession>A0A9D1DNX9</accession>
<dbReference type="PANTHER" id="PTHR11472:SF34">
    <property type="entry name" value="REGULATOR OF TELOMERE ELONGATION HELICASE 1"/>
    <property type="match status" value="1"/>
</dbReference>
<dbReference type="InterPro" id="IPR010614">
    <property type="entry name" value="RAD3-like_helicase_DEAD"/>
</dbReference>
<dbReference type="AlphaFoldDB" id="A0A9D1DNX9"/>
<evidence type="ECO:0000313" key="16">
    <source>
        <dbReference type="Proteomes" id="UP000886785"/>
    </source>
</evidence>
<dbReference type="Gene3D" id="1.10.275.40">
    <property type="match status" value="1"/>
</dbReference>
<dbReference type="InterPro" id="IPR014001">
    <property type="entry name" value="Helicase_ATP-bd"/>
</dbReference>
<dbReference type="SMART" id="SM00491">
    <property type="entry name" value="HELICc2"/>
    <property type="match status" value="1"/>
</dbReference>
<dbReference type="Gene3D" id="1.10.30.20">
    <property type="entry name" value="Bacterial XPD DNA helicase, FeS cluster domain"/>
    <property type="match status" value="1"/>
</dbReference>
<evidence type="ECO:0000256" key="1">
    <source>
        <dbReference type="ARBA" id="ARBA00022485"/>
    </source>
</evidence>
<dbReference type="InterPro" id="IPR011604">
    <property type="entry name" value="PDDEXK-like_dom_sf"/>
</dbReference>
<dbReference type="GO" id="GO:0043139">
    <property type="term" value="F:5'-3' DNA helicase activity"/>
    <property type="evidence" value="ECO:0007669"/>
    <property type="project" value="UniProtKB-EC"/>
</dbReference>
<proteinExistence type="inferred from homology"/>
<evidence type="ECO:0000256" key="4">
    <source>
        <dbReference type="ARBA" id="ARBA00022763"/>
    </source>
</evidence>
<keyword evidence="4" id="KW-0227">DNA damage</keyword>
<evidence type="ECO:0000256" key="12">
    <source>
        <dbReference type="ARBA" id="ARBA00023235"/>
    </source>
</evidence>
<dbReference type="Pfam" id="PF06733">
    <property type="entry name" value="DEAD_2"/>
    <property type="match status" value="1"/>
</dbReference>
<dbReference type="InterPro" id="IPR006555">
    <property type="entry name" value="ATP-dep_Helicase_C"/>
</dbReference>
<evidence type="ECO:0000256" key="2">
    <source>
        <dbReference type="ARBA" id="ARBA00022723"/>
    </source>
</evidence>
<keyword evidence="12" id="KW-0413">Isomerase</keyword>
<evidence type="ECO:0000256" key="11">
    <source>
        <dbReference type="ARBA" id="ARBA00023204"/>
    </source>
</evidence>
<organism evidence="15 16">
    <name type="scientific">Candidatus Gallacutalibacter pullicola</name>
    <dbReference type="NCBI Taxonomy" id="2840830"/>
    <lineage>
        <taxon>Bacteria</taxon>
        <taxon>Bacillati</taxon>
        <taxon>Bacillota</taxon>
        <taxon>Clostridia</taxon>
        <taxon>Eubacteriales</taxon>
        <taxon>Candidatus Gallacutalibacter</taxon>
    </lineage>
</organism>
<dbReference type="InterPro" id="IPR014013">
    <property type="entry name" value="Helic_SF1/SF2_ATP-bd_DinG/Rad3"/>
</dbReference>
<dbReference type="InterPro" id="IPR045028">
    <property type="entry name" value="DinG/Rad3-like"/>
</dbReference>
<reference evidence="15" key="1">
    <citation type="submission" date="2020-10" db="EMBL/GenBank/DDBJ databases">
        <authorList>
            <person name="Gilroy R."/>
        </authorList>
    </citation>
    <scope>NUCLEOTIDE SEQUENCE</scope>
    <source>
        <strain evidence="15">ChiSjej1B19-7085</strain>
    </source>
</reference>
<dbReference type="GO" id="GO:0003677">
    <property type="term" value="F:DNA binding"/>
    <property type="evidence" value="ECO:0007669"/>
    <property type="project" value="UniProtKB-KW"/>
</dbReference>
<dbReference type="Gene3D" id="3.40.50.300">
    <property type="entry name" value="P-loop containing nucleotide triphosphate hydrolases"/>
    <property type="match status" value="2"/>
</dbReference>
<protein>
    <submittedName>
        <fullName evidence="15">ATP-dependent DNA helicase</fullName>
    </submittedName>
</protein>
<keyword evidence="1" id="KW-0004">4Fe-4S</keyword>
<evidence type="ECO:0000259" key="14">
    <source>
        <dbReference type="PROSITE" id="PS51193"/>
    </source>
</evidence>
<evidence type="ECO:0000256" key="7">
    <source>
        <dbReference type="ARBA" id="ARBA00022840"/>
    </source>
</evidence>
<comment type="caution">
    <text evidence="15">The sequence shown here is derived from an EMBL/GenBank/DDBJ whole genome shotgun (WGS) entry which is preliminary data.</text>
</comment>
<keyword evidence="8" id="KW-0408">Iron</keyword>
<dbReference type="GO" id="GO:0006281">
    <property type="term" value="P:DNA repair"/>
    <property type="evidence" value="ECO:0007669"/>
    <property type="project" value="UniProtKB-KW"/>
</dbReference>
<keyword evidence="5" id="KW-0378">Hydrolase</keyword>
<keyword evidence="3" id="KW-0547">Nucleotide-binding</keyword>
<keyword evidence="10" id="KW-0238">DNA-binding</keyword>
<name>A0A9D1DNX9_9FIRM</name>
<dbReference type="GO" id="GO:0016818">
    <property type="term" value="F:hydrolase activity, acting on acid anhydrides, in phosphorus-containing anhydrides"/>
    <property type="evidence" value="ECO:0007669"/>
    <property type="project" value="InterPro"/>
</dbReference>
<evidence type="ECO:0000256" key="9">
    <source>
        <dbReference type="ARBA" id="ARBA00023014"/>
    </source>
</evidence>
<dbReference type="Gene3D" id="3.90.320.10">
    <property type="match status" value="1"/>
</dbReference>
<evidence type="ECO:0000256" key="5">
    <source>
        <dbReference type="ARBA" id="ARBA00022801"/>
    </source>
</evidence>
<dbReference type="GO" id="GO:0005524">
    <property type="term" value="F:ATP binding"/>
    <property type="evidence" value="ECO:0007669"/>
    <property type="project" value="UniProtKB-KW"/>
</dbReference>
<feature type="domain" description="Helicase ATP-binding" evidence="14">
    <location>
        <begin position="175"/>
        <end position="441"/>
    </location>
</feature>
<keyword evidence="9" id="KW-0411">Iron-sulfur</keyword>
<evidence type="ECO:0000256" key="8">
    <source>
        <dbReference type="ARBA" id="ARBA00023004"/>
    </source>
</evidence>
<evidence type="ECO:0000256" key="13">
    <source>
        <dbReference type="ARBA" id="ARBA00038058"/>
    </source>
</evidence>
<dbReference type="SMART" id="SM00487">
    <property type="entry name" value="DEXDc"/>
    <property type="match status" value="1"/>
</dbReference>
<dbReference type="Proteomes" id="UP000886785">
    <property type="component" value="Unassembled WGS sequence"/>
</dbReference>
<dbReference type="InterPro" id="IPR042493">
    <property type="entry name" value="XPD_DNA_FeS"/>
</dbReference>
<keyword evidence="7" id="KW-0067">ATP-binding</keyword>
<dbReference type="EMBL" id="DVHF01000020">
    <property type="protein sequence ID" value="HIR56343.1"/>
    <property type="molecule type" value="Genomic_DNA"/>
</dbReference>
<evidence type="ECO:0000256" key="6">
    <source>
        <dbReference type="ARBA" id="ARBA00022806"/>
    </source>
</evidence>
<comment type="similarity">
    <text evidence="13">Belongs to the helicase family. DinG subfamily.</text>
</comment>
<evidence type="ECO:0000256" key="10">
    <source>
        <dbReference type="ARBA" id="ARBA00023125"/>
    </source>
</evidence>
<dbReference type="PANTHER" id="PTHR11472">
    <property type="entry name" value="DNA REPAIR DEAD HELICASE RAD3/XP-D SUBFAMILY MEMBER"/>
    <property type="match status" value="1"/>
</dbReference>